<dbReference type="UniPathway" id="UPA00060">
    <property type="reaction ID" value="UER00141"/>
</dbReference>
<feature type="binding site" evidence="9">
    <location>
        <position position="110"/>
    </location>
    <ligand>
        <name>4-amino-2-methyl-5-(diphosphooxymethyl)pyrimidine</name>
        <dbReference type="ChEBI" id="CHEBI:57841"/>
    </ligand>
</feature>
<dbReference type="NCBIfam" id="TIGR00693">
    <property type="entry name" value="thiE"/>
    <property type="match status" value="1"/>
</dbReference>
<dbReference type="InterPro" id="IPR034291">
    <property type="entry name" value="TMP_synthase"/>
</dbReference>
<dbReference type="SUPFAM" id="SSF51391">
    <property type="entry name" value="Thiamin phosphate synthase"/>
    <property type="match status" value="1"/>
</dbReference>
<comment type="similarity">
    <text evidence="9 10">Belongs to the thiamine-phosphate synthase family.</text>
</comment>
<keyword evidence="2 9" id="KW-0808">Transferase</keyword>
<dbReference type="InterPro" id="IPR013785">
    <property type="entry name" value="Aldolase_TIM"/>
</dbReference>
<dbReference type="GO" id="GO:0009229">
    <property type="term" value="P:thiamine diphosphate biosynthetic process"/>
    <property type="evidence" value="ECO:0007669"/>
    <property type="project" value="UniProtKB-UniRule"/>
</dbReference>
<dbReference type="GO" id="GO:0009228">
    <property type="term" value="P:thiamine biosynthetic process"/>
    <property type="evidence" value="ECO:0007669"/>
    <property type="project" value="UniProtKB-KW"/>
</dbReference>
<dbReference type="EC" id="2.5.1.3" evidence="9"/>
<evidence type="ECO:0000256" key="8">
    <source>
        <dbReference type="ARBA" id="ARBA00047883"/>
    </source>
</evidence>
<keyword evidence="5 9" id="KW-0784">Thiamine biosynthesis</keyword>
<comment type="cofactor">
    <cofactor evidence="9">
        <name>Mg(2+)</name>
        <dbReference type="ChEBI" id="CHEBI:18420"/>
    </cofactor>
    <text evidence="9">Binds 1 Mg(2+) ion per subunit.</text>
</comment>
<gene>
    <name evidence="9 13" type="primary">thiE</name>
    <name evidence="13" type="ORF">ENL19_00065</name>
</gene>
<evidence type="ECO:0000256" key="4">
    <source>
        <dbReference type="ARBA" id="ARBA00022842"/>
    </source>
</evidence>
<feature type="binding site" evidence="9">
    <location>
        <begin position="41"/>
        <end position="45"/>
    </location>
    <ligand>
        <name>4-amino-2-methyl-5-(diphosphooxymethyl)pyrimidine</name>
        <dbReference type="ChEBI" id="CHEBI:57841"/>
    </ligand>
</feature>
<protein>
    <recommendedName>
        <fullName evidence="9">Thiamine-phosphate synthase</fullName>
        <shortName evidence="9">TP synthase</shortName>
        <shortName evidence="9">TPS</shortName>
        <ecNumber evidence="9">2.5.1.3</ecNumber>
    </recommendedName>
    <alternativeName>
        <fullName evidence="9">Thiamine-phosphate pyrophosphorylase</fullName>
        <shortName evidence="9">TMP pyrophosphorylase</shortName>
        <shortName evidence="9">TMP-PPase</shortName>
    </alternativeName>
</protein>
<proteinExistence type="inferred from homology"/>
<comment type="catalytic activity">
    <reaction evidence="8 9 10">
        <text>2-[(2R,5Z)-2-carboxy-4-methylthiazol-5(2H)-ylidene]ethyl phosphate + 4-amino-2-methyl-5-(diphosphooxymethyl)pyrimidine + 2 H(+) = thiamine phosphate + CO2 + diphosphate</text>
        <dbReference type="Rhea" id="RHEA:47844"/>
        <dbReference type="ChEBI" id="CHEBI:15378"/>
        <dbReference type="ChEBI" id="CHEBI:16526"/>
        <dbReference type="ChEBI" id="CHEBI:33019"/>
        <dbReference type="ChEBI" id="CHEBI:37575"/>
        <dbReference type="ChEBI" id="CHEBI:57841"/>
        <dbReference type="ChEBI" id="CHEBI:62899"/>
        <dbReference type="EC" id="2.5.1.3"/>
    </reaction>
</comment>
<feature type="binding site" evidence="9">
    <location>
        <position position="74"/>
    </location>
    <ligand>
        <name>Mg(2+)</name>
        <dbReference type="ChEBI" id="CHEBI:18420"/>
    </ligand>
</feature>
<dbReference type="InterPro" id="IPR022998">
    <property type="entry name" value="ThiamineP_synth_TenI"/>
</dbReference>
<dbReference type="Pfam" id="PF02581">
    <property type="entry name" value="TMP-TENI"/>
    <property type="match status" value="1"/>
</dbReference>
<dbReference type="Gene3D" id="3.20.20.70">
    <property type="entry name" value="Aldolase class I"/>
    <property type="match status" value="1"/>
</dbReference>
<keyword evidence="4 9" id="KW-0460">Magnesium</keyword>
<evidence type="ECO:0000256" key="1">
    <source>
        <dbReference type="ARBA" id="ARBA00005165"/>
    </source>
</evidence>
<dbReference type="PANTHER" id="PTHR20857:SF23">
    <property type="entry name" value="THIAMINE BIOSYNTHETIC BIFUNCTIONAL ENZYME"/>
    <property type="match status" value="1"/>
</dbReference>
<feature type="binding site" evidence="9">
    <location>
        <begin position="136"/>
        <end position="138"/>
    </location>
    <ligand>
        <name>2-[(2R,5Z)-2-carboxy-4-methylthiazol-5(2H)-ylidene]ethyl phosphate</name>
        <dbReference type="ChEBI" id="CHEBI:62899"/>
    </ligand>
</feature>
<reference evidence="13" key="1">
    <citation type="journal article" date="2020" name="mSystems">
        <title>Genome- and Community-Level Interaction Insights into Carbon Utilization and Element Cycling Functions of Hydrothermarchaeota in Hydrothermal Sediment.</title>
        <authorList>
            <person name="Zhou Z."/>
            <person name="Liu Y."/>
            <person name="Xu W."/>
            <person name="Pan J."/>
            <person name="Luo Z.H."/>
            <person name="Li M."/>
        </authorList>
    </citation>
    <scope>NUCLEOTIDE SEQUENCE [LARGE SCALE GENOMIC DNA]</scope>
    <source>
        <strain evidence="13">HyVt-74</strain>
    </source>
</reference>
<organism evidence="13">
    <name type="scientific">candidate division WOR-3 bacterium</name>
    <dbReference type="NCBI Taxonomy" id="2052148"/>
    <lineage>
        <taxon>Bacteria</taxon>
        <taxon>Bacteria division WOR-3</taxon>
    </lineage>
</organism>
<accession>A0A7C5DAC8</accession>
<dbReference type="Proteomes" id="UP000886110">
    <property type="component" value="Unassembled WGS sequence"/>
</dbReference>
<dbReference type="HAMAP" id="MF_00097">
    <property type="entry name" value="TMP_synthase"/>
    <property type="match status" value="1"/>
</dbReference>
<dbReference type="GO" id="GO:0004789">
    <property type="term" value="F:thiamine-phosphate diphosphorylase activity"/>
    <property type="evidence" value="ECO:0007669"/>
    <property type="project" value="UniProtKB-UniRule"/>
</dbReference>
<comment type="function">
    <text evidence="9">Condenses 4-methyl-5-(beta-hydroxyethyl)thiazole monophosphate (THZ-P) and 2-methyl-4-amino-5-hydroxymethyl pyrimidine pyrophosphate (HMP-PP) to form thiamine monophosphate (TMP).</text>
</comment>
<evidence type="ECO:0000259" key="12">
    <source>
        <dbReference type="Pfam" id="PF02581"/>
    </source>
</evidence>
<evidence type="ECO:0000256" key="6">
    <source>
        <dbReference type="ARBA" id="ARBA00047334"/>
    </source>
</evidence>
<feature type="binding site" evidence="9">
    <location>
        <position position="166"/>
    </location>
    <ligand>
        <name>2-[(2R,5Z)-2-carboxy-4-methylthiazol-5(2H)-ylidene]ethyl phosphate</name>
        <dbReference type="ChEBI" id="CHEBI:62899"/>
    </ligand>
</feature>
<keyword evidence="3 9" id="KW-0479">Metal-binding</keyword>
<feature type="binding site" evidence="9">
    <location>
        <position position="93"/>
    </location>
    <ligand>
        <name>Mg(2+)</name>
        <dbReference type="ChEBI" id="CHEBI:18420"/>
    </ligand>
</feature>
<comment type="caution">
    <text evidence="13">The sequence shown here is derived from an EMBL/GenBank/DDBJ whole genome shotgun (WGS) entry which is preliminary data.</text>
</comment>
<dbReference type="GO" id="GO:0005737">
    <property type="term" value="C:cytoplasm"/>
    <property type="evidence" value="ECO:0007669"/>
    <property type="project" value="TreeGrafter"/>
</dbReference>
<dbReference type="CDD" id="cd00564">
    <property type="entry name" value="TMP_TenI"/>
    <property type="match status" value="1"/>
</dbReference>
<dbReference type="PANTHER" id="PTHR20857">
    <property type="entry name" value="THIAMINE-PHOSPHATE PYROPHOSPHORYLASE"/>
    <property type="match status" value="1"/>
</dbReference>
<evidence type="ECO:0000313" key="13">
    <source>
        <dbReference type="EMBL" id="HHE04438.1"/>
    </source>
</evidence>
<name>A0A7C5DAC8_UNCW3</name>
<evidence type="ECO:0000256" key="3">
    <source>
        <dbReference type="ARBA" id="ARBA00022723"/>
    </source>
</evidence>
<comment type="pathway">
    <text evidence="1 9 11">Cofactor biosynthesis; thiamine diphosphate biosynthesis; thiamine phosphate from 4-amino-2-methyl-5-diphosphomethylpyrimidine and 4-methyl-5-(2-phosphoethyl)-thiazole: step 1/1.</text>
</comment>
<feature type="binding site" evidence="9">
    <location>
        <position position="139"/>
    </location>
    <ligand>
        <name>4-amino-2-methyl-5-(diphosphooxymethyl)pyrimidine</name>
        <dbReference type="ChEBI" id="CHEBI:57841"/>
    </ligand>
</feature>
<evidence type="ECO:0000256" key="10">
    <source>
        <dbReference type="RuleBase" id="RU003826"/>
    </source>
</evidence>
<dbReference type="AlphaFoldDB" id="A0A7C5DAC8"/>
<comment type="catalytic activity">
    <reaction evidence="7 9 10">
        <text>2-(2-carboxy-4-methylthiazol-5-yl)ethyl phosphate + 4-amino-2-methyl-5-(diphosphooxymethyl)pyrimidine + 2 H(+) = thiamine phosphate + CO2 + diphosphate</text>
        <dbReference type="Rhea" id="RHEA:47848"/>
        <dbReference type="ChEBI" id="CHEBI:15378"/>
        <dbReference type="ChEBI" id="CHEBI:16526"/>
        <dbReference type="ChEBI" id="CHEBI:33019"/>
        <dbReference type="ChEBI" id="CHEBI:37575"/>
        <dbReference type="ChEBI" id="CHEBI:57841"/>
        <dbReference type="ChEBI" id="CHEBI:62890"/>
        <dbReference type="EC" id="2.5.1.3"/>
    </reaction>
</comment>
<dbReference type="EMBL" id="DRTB01000006">
    <property type="protein sequence ID" value="HHE04438.1"/>
    <property type="molecule type" value="Genomic_DNA"/>
</dbReference>
<evidence type="ECO:0000256" key="2">
    <source>
        <dbReference type="ARBA" id="ARBA00022679"/>
    </source>
</evidence>
<comment type="caution">
    <text evidence="9">Lacks conserved residue(s) required for the propagation of feature annotation.</text>
</comment>
<dbReference type="GO" id="GO:0000287">
    <property type="term" value="F:magnesium ion binding"/>
    <property type="evidence" value="ECO:0007669"/>
    <property type="project" value="UniProtKB-UniRule"/>
</dbReference>
<feature type="binding site" evidence="9">
    <location>
        <position position="73"/>
    </location>
    <ligand>
        <name>4-amino-2-methyl-5-(diphosphooxymethyl)pyrimidine</name>
        <dbReference type="ChEBI" id="CHEBI:57841"/>
    </ligand>
</feature>
<feature type="domain" description="Thiamine phosphate synthase/TenI" evidence="12">
    <location>
        <begin position="14"/>
        <end position="188"/>
    </location>
</feature>
<comment type="catalytic activity">
    <reaction evidence="6 9 10">
        <text>4-methyl-5-(2-phosphooxyethyl)-thiazole + 4-amino-2-methyl-5-(diphosphooxymethyl)pyrimidine + H(+) = thiamine phosphate + diphosphate</text>
        <dbReference type="Rhea" id="RHEA:22328"/>
        <dbReference type="ChEBI" id="CHEBI:15378"/>
        <dbReference type="ChEBI" id="CHEBI:33019"/>
        <dbReference type="ChEBI" id="CHEBI:37575"/>
        <dbReference type="ChEBI" id="CHEBI:57841"/>
        <dbReference type="ChEBI" id="CHEBI:58296"/>
        <dbReference type="EC" id="2.5.1.3"/>
    </reaction>
</comment>
<evidence type="ECO:0000256" key="5">
    <source>
        <dbReference type="ARBA" id="ARBA00022977"/>
    </source>
</evidence>
<evidence type="ECO:0000256" key="11">
    <source>
        <dbReference type="RuleBase" id="RU004253"/>
    </source>
</evidence>
<evidence type="ECO:0000256" key="9">
    <source>
        <dbReference type="HAMAP-Rule" id="MF_00097"/>
    </source>
</evidence>
<sequence length="211" mass="23275">MLNISRNWDIKIIGITDRKYLGENIEKGVELALKGGIKAIQYREKEMDDRYKYKKALVLRELCDNYGAILIVNDRPDIAILSHSHGVHLGQSDLPVDKVRGIFQGLIGVSVGNKKEAEEAEVKGADYLGLGAFYHSNTKQDIAEVEDKVVKEIKKSVKIPVIAIGGINISNVRAVMKKGVDGIALSEGLFTGDIFVNASRLVDLVNKYVSH</sequence>
<evidence type="ECO:0000256" key="7">
    <source>
        <dbReference type="ARBA" id="ARBA00047851"/>
    </source>
</evidence>
<dbReference type="InterPro" id="IPR036206">
    <property type="entry name" value="ThiamineP_synth_sf"/>
</dbReference>